<reference evidence="8 9" key="1">
    <citation type="submission" date="2017-02" db="EMBL/GenBank/DDBJ databases">
        <authorList>
            <person name="Peterson S.W."/>
        </authorList>
    </citation>
    <scope>NUCLEOTIDE SEQUENCE [LARGE SCALE GENOMIC DNA]</scope>
    <source>
        <strain evidence="8 9">LMG 22410</strain>
    </source>
</reference>
<dbReference type="GO" id="GO:0050661">
    <property type="term" value="F:NADP binding"/>
    <property type="evidence" value="ECO:0007669"/>
    <property type="project" value="InterPro"/>
</dbReference>
<dbReference type="PANTHER" id="PTHR43303">
    <property type="entry name" value="NADPH DEHYDROGENASE C23G7.10C-RELATED"/>
    <property type="match status" value="1"/>
</dbReference>
<sequence>MSRLFTPIRIGSVEIRNRVWVAPMCQYSCEEQDGVPGDWHREHLTSFARGGAGLVITEAAAVSPEGRISPQDAGIWNDAQADAWAPITERIRVHGAVPGIQLAHAGRKASNYRPWAPERGTVPVSEGGWQMLGPTDEAFEGFDAPRAMTGSEVEQVVADFAAAASRAVAAGFAVLELHAAHGYLLHQFLSPLSNTRSDQWGERTLLLQRVTEAVRAAAPEAGLMVRFSASDWIDGGVTPEMTAEFARVASAAGADFFDISSGGLDARQKIATGPGYQLPFARAVREQADVPVAAVGLITDPAQAEQVLAHGDADAVLIGRELLRNPHWPLFAEAELDGAPDGSVGSGSVWPAQYTRGRRVS</sequence>
<dbReference type="Pfam" id="PF00724">
    <property type="entry name" value="Oxidored_FMN"/>
    <property type="match status" value="1"/>
</dbReference>
<evidence type="ECO:0000256" key="1">
    <source>
        <dbReference type="ARBA" id="ARBA00001917"/>
    </source>
</evidence>
<evidence type="ECO:0000256" key="3">
    <source>
        <dbReference type="ARBA" id="ARBA00022643"/>
    </source>
</evidence>
<dbReference type="SUPFAM" id="SSF51395">
    <property type="entry name" value="FMN-linked oxidoreductases"/>
    <property type="match status" value="1"/>
</dbReference>
<keyword evidence="9" id="KW-1185">Reference proteome</keyword>
<protein>
    <submittedName>
        <fullName evidence="8">NADH-dependent flavin oxidoreductase</fullName>
    </submittedName>
</protein>
<organism evidence="8 9">
    <name type="scientific">Agrococcus casei LMG 22410</name>
    <dbReference type="NCBI Taxonomy" id="1255656"/>
    <lineage>
        <taxon>Bacteria</taxon>
        <taxon>Bacillati</taxon>
        <taxon>Actinomycetota</taxon>
        <taxon>Actinomycetes</taxon>
        <taxon>Micrococcales</taxon>
        <taxon>Microbacteriaceae</taxon>
        <taxon>Agrococcus</taxon>
    </lineage>
</organism>
<dbReference type="InterPro" id="IPR001155">
    <property type="entry name" value="OxRdtase_FMN_N"/>
</dbReference>
<evidence type="ECO:0000313" key="9">
    <source>
        <dbReference type="Proteomes" id="UP000195787"/>
    </source>
</evidence>
<dbReference type="RefSeq" id="WP_086992532.1">
    <property type="nucleotide sequence ID" value="NZ_FUHU01000043.1"/>
</dbReference>
<dbReference type="OrthoDB" id="3169239at2"/>
<dbReference type="AlphaFoldDB" id="A0A1R4GC66"/>
<proteinExistence type="predicted"/>
<dbReference type="InterPro" id="IPR013785">
    <property type="entry name" value="Aldolase_TIM"/>
</dbReference>
<feature type="domain" description="NADH:flavin oxidoreductase/NADH oxidase N-terminal" evidence="7">
    <location>
        <begin position="4"/>
        <end position="334"/>
    </location>
</feature>
<dbReference type="GO" id="GO:0003959">
    <property type="term" value="F:NADPH dehydrogenase activity"/>
    <property type="evidence" value="ECO:0007669"/>
    <property type="project" value="InterPro"/>
</dbReference>
<comment type="cofactor">
    <cofactor evidence="1">
        <name>FMN</name>
        <dbReference type="ChEBI" id="CHEBI:58210"/>
    </cofactor>
</comment>
<accession>A0A1R4GC66</accession>
<dbReference type="GeneID" id="303173667"/>
<dbReference type="GO" id="GO:0010181">
    <property type="term" value="F:FMN binding"/>
    <property type="evidence" value="ECO:0007669"/>
    <property type="project" value="InterPro"/>
</dbReference>
<evidence type="ECO:0000256" key="2">
    <source>
        <dbReference type="ARBA" id="ARBA00022630"/>
    </source>
</evidence>
<keyword evidence="3" id="KW-0288">FMN</keyword>
<evidence type="ECO:0000259" key="7">
    <source>
        <dbReference type="Pfam" id="PF00724"/>
    </source>
</evidence>
<keyword evidence="4" id="KW-0521">NADP</keyword>
<dbReference type="PANTHER" id="PTHR43303:SF4">
    <property type="entry name" value="NADPH DEHYDROGENASE C23G7.10C-RELATED"/>
    <property type="match status" value="1"/>
</dbReference>
<keyword evidence="5" id="KW-0560">Oxidoreductase</keyword>
<evidence type="ECO:0000256" key="4">
    <source>
        <dbReference type="ARBA" id="ARBA00022857"/>
    </source>
</evidence>
<dbReference type="EMBL" id="FUHU01000043">
    <property type="protein sequence ID" value="SJM65683.1"/>
    <property type="molecule type" value="Genomic_DNA"/>
</dbReference>
<evidence type="ECO:0000256" key="5">
    <source>
        <dbReference type="ARBA" id="ARBA00023002"/>
    </source>
</evidence>
<dbReference type="InterPro" id="IPR044152">
    <property type="entry name" value="YqjM-like"/>
</dbReference>
<dbReference type="Gene3D" id="3.20.20.70">
    <property type="entry name" value="Aldolase class I"/>
    <property type="match status" value="1"/>
</dbReference>
<keyword evidence="2" id="KW-0285">Flavoprotein</keyword>
<dbReference type="Proteomes" id="UP000195787">
    <property type="component" value="Unassembled WGS sequence"/>
</dbReference>
<feature type="region of interest" description="Disordered" evidence="6">
    <location>
        <begin position="340"/>
        <end position="361"/>
    </location>
</feature>
<name>A0A1R4GC66_9MICO</name>
<gene>
    <name evidence="8" type="ORF">CZ674_10655</name>
</gene>
<evidence type="ECO:0000256" key="6">
    <source>
        <dbReference type="SAM" id="MobiDB-lite"/>
    </source>
</evidence>
<evidence type="ECO:0000313" key="8">
    <source>
        <dbReference type="EMBL" id="SJM65683.1"/>
    </source>
</evidence>
<dbReference type="CDD" id="cd02932">
    <property type="entry name" value="OYE_YqiM_FMN"/>
    <property type="match status" value="1"/>
</dbReference>